<proteinExistence type="inferred from homology"/>
<gene>
    <name evidence="6" type="ORF">FC60_GL001731</name>
</gene>
<dbReference type="InterPro" id="IPR002698">
    <property type="entry name" value="FTHF_cligase"/>
</dbReference>
<dbReference type="GO" id="GO:0009396">
    <property type="term" value="P:folic acid-containing compound biosynthetic process"/>
    <property type="evidence" value="ECO:0007669"/>
    <property type="project" value="TreeGrafter"/>
</dbReference>
<dbReference type="GO" id="GO:0046872">
    <property type="term" value="F:metal ion binding"/>
    <property type="evidence" value="ECO:0007669"/>
    <property type="project" value="UniProtKB-KW"/>
</dbReference>
<protein>
    <recommendedName>
        <fullName evidence="5">5-formyltetrahydrofolate cyclo-ligase</fullName>
        <ecNumber evidence="5">6.3.3.2</ecNumber>
    </recommendedName>
</protein>
<comment type="similarity">
    <text evidence="1 5">Belongs to the 5-formyltetrahydrofolate cyclo-ligase family.</text>
</comment>
<reference evidence="6 7" key="1">
    <citation type="journal article" date="2015" name="Genome Announc.">
        <title>Expanding the biotechnology potential of lactobacilli through comparative genomics of 213 strains and associated genera.</title>
        <authorList>
            <person name="Sun Z."/>
            <person name="Harris H.M."/>
            <person name="McCann A."/>
            <person name="Guo C."/>
            <person name="Argimon S."/>
            <person name="Zhang W."/>
            <person name="Yang X."/>
            <person name="Jeffery I.B."/>
            <person name="Cooney J.C."/>
            <person name="Kagawa T.F."/>
            <person name="Liu W."/>
            <person name="Song Y."/>
            <person name="Salvetti E."/>
            <person name="Wrobel A."/>
            <person name="Rasinkangas P."/>
            <person name="Parkhill J."/>
            <person name="Rea M.C."/>
            <person name="O'Sullivan O."/>
            <person name="Ritari J."/>
            <person name="Douillard F.P."/>
            <person name="Paul Ross R."/>
            <person name="Yang R."/>
            <person name="Briner A.E."/>
            <person name="Felis G.E."/>
            <person name="de Vos W.M."/>
            <person name="Barrangou R."/>
            <person name="Klaenhammer T.R."/>
            <person name="Caufield P.W."/>
            <person name="Cui Y."/>
            <person name="Zhang H."/>
            <person name="O'Toole P.W."/>
        </authorList>
    </citation>
    <scope>NUCLEOTIDE SEQUENCE [LARGE SCALE GENOMIC DNA]</scope>
    <source>
        <strain evidence="6 7">DSM 16045</strain>
    </source>
</reference>
<sequence length="170" mass="19221">MTISAANRQNEEAALVDKLTATSAWQTAQVIATTMSQSMELQTKPICQAAWQAKKIVVVPKTFSHRQMKFYQYDQETRFEQTKFGVMEPVNGRLYPADQIDLMIVPGVSFTQQGKRLGFGGGFYDRYLANFHGRTIALAMQCQLAQEDEWERDAFDIDVQMVLTSGGSYD</sequence>
<keyword evidence="5" id="KW-0460">Magnesium</keyword>
<dbReference type="PANTHER" id="PTHR23407">
    <property type="entry name" value="ATPASE INHIBITOR/5-FORMYLTETRAHYDROFOLATE CYCLO-LIGASE"/>
    <property type="match status" value="1"/>
</dbReference>
<evidence type="ECO:0000256" key="4">
    <source>
        <dbReference type="PIRSR" id="PIRSR006806-1"/>
    </source>
</evidence>
<dbReference type="NCBIfam" id="TIGR02727">
    <property type="entry name" value="MTHFS_bact"/>
    <property type="match status" value="1"/>
</dbReference>
<organism evidence="6 7">
    <name type="scientific">Limosilactobacillus gastricus DSM 16045</name>
    <dbReference type="NCBI Taxonomy" id="1423749"/>
    <lineage>
        <taxon>Bacteria</taxon>
        <taxon>Bacillati</taxon>
        <taxon>Bacillota</taxon>
        <taxon>Bacilli</taxon>
        <taxon>Lactobacillales</taxon>
        <taxon>Lactobacillaceae</taxon>
        <taxon>Limosilactobacillus</taxon>
    </lineage>
</organism>
<keyword evidence="3 4" id="KW-0067">ATP-binding</keyword>
<dbReference type="GO" id="GO:0035999">
    <property type="term" value="P:tetrahydrofolate interconversion"/>
    <property type="evidence" value="ECO:0007669"/>
    <property type="project" value="TreeGrafter"/>
</dbReference>
<evidence type="ECO:0000256" key="5">
    <source>
        <dbReference type="RuleBase" id="RU361279"/>
    </source>
</evidence>
<dbReference type="AlphaFoldDB" id="A0A0R1VAR7"/>
<keyword evidence="7" id="KW-1185">Reference proteome</keyword>
<name>A0A0R1VAR7_9LACO</name>
<comment type="catalytic activity">
    <reaction evidence="5">
        <text>(6S)-5-formyl-5,6,7,8-tetrahydrofolate + ATP = (6R)-5,10-methenyltetrahydrofolate + ADP + phosphate</text>
        <dbReference type="Rhea" id="RHEA:10488"/>
        <dbReference type="ChEBI" id="CHEBI:30616"/>
        <dbReference type="ChEBI" id="CHEBI:43474"/>
        <dbReference type="ChEBI" id="CHEBI:57455"/>
        <dbReference type="ChEBI" id="CHEBI:57457"/>
        <dbReference type="ChEBI" id="CHEBI:456216"/>
        <dbReference type="EC" id="6.3.3.2"/>
    </reaction>
</comment>
<dbReference type="InterPro" id="IPR024185">
    <property type="entry name" value="FTHF_cligase-like_sf"/>
</dbReference>
<evidence type="ECO:0000313" key="6">
    <source>
        <dbReference type="EMBL" id="KRM02557.1"/>
    </source>
</evidence>
<evidence type="ECO:0000256" key="2">
    <source>
        <dbReference type="ARBA" id="ARBA00022741"/>
    </source>
</evidence>
<dbReference type="PIRSF" id="PIRSF006806">
    <property type="entry name" value="FTHF_cligase"/>
    <property type="match status" value="1"/>
</dbReference>
<feature type="binding site" evidence="4">
    <location>
        <position position="40"/>
    </location>
    <ligand>
        <name>substrate</name>
    </ligand>
</feature>
<keyword evidence="5" id="KW-0479">Metal-binding</keyword>
<feature type="binding site" evidence="4">
    <location>
        <position position="35"/>
    </location>
    <ligand>
        <name>substrate</name>
    </ligand>
</feature>
<accession>A0A0R1VAR7</accession>
<comment type="cofactor">
    <cofactor evidence="5">
        <name>Mg(2+)</name>
        <dbReference type="ChEBI" id="CHEBI:18420"/>
    </cofactor>
</comment>
<dbReference type="GO" id="GO:0030272">
    <property type="term" value="F:5-formyltetrahydrofolate cyclo-ligase activity"/>
    <property type="evidence" value="ECO:0007669"/>
    <property type="project" value="UniProtKB-EC"/>
</dbReference>
<evidence type="ECO:0000313" key="7">
    <source>
        <dbReference type="Proteomes" id="UP000051739"/>
    </source>
</evidence>
<evidence type="ECO:0000256" key="1">
    <source>
        <dbReference type="ARBA" id="ARBA00010638"/>
    </source>
</evidence>
<dbReference type="EC" id="6.3.3.2" evidence="5"/>
<dbReference type="Proteomes" id="UP000051739">
    <property type="component" value="Unassembled WGS sequence"/>
</dbReference>
<dbReference type="InterPro" id="IPR037171">
    <property type="entry name" value="NagB/RpiA_transferase-like"/>
</dbReference>
<keyword evidence="6" id="KW-0436">Ligase</keyword>
<dbReference type="EMBL" id="AZFN01000009">
    <property type="protein sequence ID" value="KRM02557.1"/>
    <property type="molecule type" value="Genomic_DNA"/>
</dbReference>
<dbReference type="GO" id="GO:0005524">
    <property type="term" value="F:ATP binding"/>
    <property type="evidence" value="ECO:0007669"/>
    <property type="project" value="UniProtKB-KW"/>
</dbReference>
<evidence type="ECO:0000256" key="3">
    <source>
        <dbReference type="ARBA" id="ARBA00022840"/>
    </source>
</evidence>
<dbReference type="Pfam" id="PF01812">
    <property type="entry name" value="5-FTHF_cyc-lig"/>
    <property type="match status" value="1"/>
</dbReference>
<dbReference type="Gene3D" id="3.40.50.10420">
    <property type="entry name" value="NagB/RpiA/CoA transferase-like"/>
    <property type="match status" value="1"/>
</dbReference>
<feature type="binding site" evidence="4">
    <location>
        <begin position="116"/>
        <end position="124"/>
    </location>
    <ligand>
        <name>ATP</name>
        <dbReference type="ChEBI" id="CHEBI:30616"/>
    </ligand>
</feature>
<dbReference type="SUPFAM" id="SSF100950">
    <property type="entry name" value="NagB/RpiA/CoA transferase-like"/>
    <property type="match status" value="1"/>
</dbReference>
<keyword evidence="2 4" id="KW-0547">Nucleotide-binding</keyword>
<comment type="caution">
    <text evidence="6">The sequence shown here is derived from an EMBL/GenBank/DDBJ whole genome shotgun (WGS) entry which is preliminary data.</text>
</comment>
<dbReference type="PANTHER" id="PTHR23407:SF1">
    <property type="entry name" value="5-FORMYLTETRAHYDROFOLATE CYCLO-LIGASE"/>
    <property type="match status" value="1"/>
</dbReference>
<dbReference type="PATRIC" id="fig|1423749.3.peg.1790"/>